<gene>
    <name evidence="1" type="ORF">JW498_01900</name>
</gene>
<dbReference type="RefSeq" id="WP_205212794.1">
    <property type="nucleotide sequence ID" value="NZ_JAFFZP010000002.1"/>
</dbReference>
<accession>A0ABS2W3V5</accession>
<protein>
    <submittedName>
        <fullName evidence="1">DUF3892 domain-containing protein</fullName>
    </submittedName>
</protein>
<evidence type="ECO:0000313" key="1">
    <source>
        <dbReference type="EMBL" id="MBN0986107.1"/>
    </source>
</evidence>
<comment type="caution">
    <text evidence="1">The sequence shown here is derived from an EMBL/GenBank/DDBJ whole genome shotgun (WGS) entry which is preliminary data.</text>
</comment>
<name>A0ABS2W3V5_9GAMM</name>
<dbReference type="EMBL" id="JAFFZP010000002">
    <property type="protein sequence ID" value="MBN0986107.1"/>
    <property type="molecule type" value="Genomic_DNA"/>
</dbReference>
<dbReference type="Proteomes" id="UP000760472">
    <property type="component" value="Unassembled WGS sequence"/>
</dbReference>
<organism evidence="1 2">
    <name type="scientific">Amphritea pacifica</name>
    <dbReference type="NCBI Taxonomy" id="2811233"/>
    <lineage>
        <taxon>Bacteria</taxon>
        <taxon>Pseudomonadati</taxon>
        <taxon>Pseudomonadota</taxon>
        <taxon>Gammaproteobacteria</taxon>
        <taxon>Oceanospirillales</taxon>
        <taxon>Oceanospirillaceae</taxon>
        <taxon>Amphritea</taxon>
    </lineage>
</organism>
<evidence type="ECO:0000313" key="2">
    <source>
        <dbReference type="Proteomes" id="UP000760472"/>
    </source>
</evidence>
<dbReference type="Pfam" id="PF13031">
    <property type="entry name" value="DUF3892"/>
    <property type="match status" value="1"/>
</dbReference>
<keyword evidence="2" id="KW-1185">Reference proteome</keyword>
<sequence length="95" mass="10509">MAENHQIKCINKTNRQSAHERISHVGGTNGDGSRWKLTLDRAIEGIESGKWKFYVSVNGQSVWVVVSISAAGNKYLKTQNDGEQPNNLLSLPECP</sequence>
<dbReference type="InterPro" id="IPR024997">
    <property type="entry name" value="DUF3892"/>
</dbReference>
<reference evidence="1 2" key="1">
    <citation type="submission" date="2021-02" db="EMBL/GenBank/DDBJ databases">
        <title>A novel species of genus Amphritea isolated from a fishpond in China.</title>
        <authorList>
            <person name="Lu H."/>
        </authorList>
    </citation>
    <scope>NUCLEOTIDE SEQUENCE [LARGE SCALE GENOMIC DNA]</scope>
    <source>
        <strain evidence="1 2">RP18W</strain>
    </source>
</reference>
<proteinExistence type="predicted"/>